<organism evidence="1 2">
    <name type="scientific">Mesobacillus zeae</name>
    <dbReference type="NCBI Taxonomy" id="1917180"/>
    <lineage>
        <taxon>Bacteria</taxon>
        <taxon>Bacillati</taxon>
        <taxon>Bacillota</taxon>
        <taxon>Bacilli</taxon>
        <taxon>Bacillales</taxon>
        <taxon>Bacillaceae</taxon>
        <taxon>Mesobacillus</taxon>
    </lineage>
</organism>
<dbReference type="EMBL" id="QWVT01000019">
    <property type="protein sequence ID" value="RID84653.1"/>
    <property type="molecule type" value="Genomic_DNA"/>
</dbReference>
<sequence>MKEIMSSNVIVQKKFSMKKMLEIHQVAKKINGTTYLYSKQKTVDATVLPKLVSFLLTFEPQSTLKIIVEGTEAETNLEKLTTMLTNDASVVQIGNKRMLQSPGSFQL</sequence>
<dbReference type="InterPro" id="IPR035895">
    <property type="entry name" value="HPr-like_sf"/>
</dbReference>
<keyword evidence="2" id="KW-1185">Reference proteome</keyword>
<evidence type="ECO:0000313" key="2">
    <source>
        <dbReference type="Proteomes" id="UP000265816"/>
    </source>
</evidence>
<proteinExistence type="predicted"/>
<protein>
    <submittedName>
        <fullName evidence="1">HPr family phosphocarrier protein</fullName>
    </submittedName>
</protein>
<accession>A0A398BAJ0</accession>
<dbReference type="RefSeq" id="WP_119113157.1">
    <property type="nucleotide sequence ID" value="NZ_CBCSEO010000001.1"/>
</dbReference>
<gene>
    <name evidence="1" type="ORF">D1970_12245</name>
</gene>
<evidence type="ECO:0000313" key="1">
    <source>
        <dbReference type="EMBL" id="RID84653.1"/>
    </source>
</evidence>
<comment type="caution">
    <text evidence="1">The sequence shown here is derived from an EMBL/GenBank/DDBJ whole genome shotgun (WGS) entry which is preliminary data.</text>
</comment>
<dbReference type="OrthoDB" id="2872747at2"/>
<dbReference type="Proteomes" id="UP000265816">
    <property type="component" value="Unassembled WGS sequence"/>
</dbReference>
<dbReference type="Gene3D" id="3.30.1340.10">
    <property type="entry name" value="HPr-like"/>
    <property type="match status" value="1"/>
</dbReference>
<name>A0A398BAJ0_9BACI</name>
<reference evidence="1 2" key="1">
    <citation type="submission" date="2018-08" db="EMBL/GenBank/DDBJ databases">
        <title>Bacillus jemisoniae sp. nov., Bacillus chryseoplanitiae sp. nov., Bacillus resnikiae sp. nov., and Bacillus frankliniae sp. nov., isolated from Viking spacecraft and associated surfaces.</title>
        <authorList>
            <person name="Seuylemezian A."/>
            <person name="Vaishampayan P."/>
        </authorList>
    </citation>
    <scope>NUCLEOTIDE SEQUENCE [LARGE SCALE GENOMIC DNA]</scope>
    <source>
        <strain evidence="1 2">JJ-247</strain>
    </source>
</reference>
<dbReference type="AlphaFoldDB" id="A0A398BAJ0"/>